<dbReference type="InterPro" id="IPR025412">
    <property type="entry name" value="DUF4304"/>
</dbReference>
<comment type="caution">
    <text evidence="1">The sequence shown here is derived from an EMBL/GenBank/DDBJ whole genome shotgun (WGS) entry which is preliminary data.</text>
</comment>
<keyword evidence="2" id="KW-1185">Reference proteome</keyword>
<name>A0A3N0E0R5_9ACTN</name>
<gene>
    <name evidence="1" type="ORF">EFL95_03585</name>
</gene>
<dbReference type="RefSeq" id="WP_123232629.1">
    <property type="nucleotide sequence ID" value="NZ_RJSG01000001.1"/>
</dbReference>
<accession>A0A3N0E0R5</accession>
<dbReference type="Pfam" id="PF14137">
    <property type="entry name" value="DUF4304"/>
    <property type="match status" value="1"/>
</dbReference>
<protein>
    <submittedName>
        <fullName evidence="1">DUF4304 domain-containing protein</fullName>
    </submittedName>
</protein>
<reference evidence="1 2" key="1">
    <citation type="submission" date="2018-11" db="EMBL/GenBank/DDBJ databases">
        <authorList>
            <person name="Li F."/>
        </authorList>
    </citation>
    <scope>NUCLEOTIDE SEQUENCE [LARGE SCALE GENOMIC DNA]</scope>
    <source>
        <strain evidence="1 2">KIS18-7</strain>
    </source>
</reference>
<evidence type="ECO:0000313" key="2">
    <source>
        <dbReference type="Proteomes" id="UP000277094"/>
    </source>
</evidence>
<organism evidence="1 2">
    <name type="scientific">Nocardioides marmorisolisilvae</name>
    <dbReference type="NCBI Taxonomy" id="1542737"/>
    <lineage>
        <taxon>Bacteria</taxon>
        <taxon>Bacillati</taxon>
        <taxon>Actinomycetota</taxon>
        <taxon>Actinomycetes</taxon>
        <taxon>Propionibacteriales</taxon>
        <taxon>Nocardioidaceae</taxon>
        <taxon>Nocardioides</taxon>
    </lineage>
</organism>
<dbReference type="Proteomes" id="UP000277094">
    <property type="component" value="Unassembled WGS sequence"/>
</dbReference>
<dbReference type="OrthoDB" id="5146005at2"/>
<sequence length="207" mass="22854">MIAREGLEAALADVVDPVLHSAGFDGSPPIWRRRNDAGDWVVVDAEISGDDQVQCVVHLAVVPAPWWEFMGVWLGMPPTEVHESLGLYRDRLTPEGWALDRAEDAEQVAAEIAGLLKDEGLPLLDRLQDRRAMVATVRAGDLGMLKHAQYPGLFVFAEAVLISEDGPSDRLEELLEAAKAQVAPERAEALARYSLWIHERSKFHGDD</sequence>
<dbReference type="EMBL" id="RJSG01000001">
    <property type="protein sequence ID" value="RNL81425.1"/>
    <property type="molecule type" value="Genomic_DNA"/>
</dbReference>
<dbReference type="AlphaFoldDB" id="A0A3N0E0R5"/>
<proteinExistence type="predicted"/>
<evidence type="ECO:0000313" key="1">
    <source>
        <dbReference type="EMBL" id="RNL81425.1"/>
    </source>
</evidence>